<feature type="domain" description="Fatty acid desaturase" evidence="2">
    <location>
        <begin position="36"/>
        <end position="295"/>
    </location>
</feature>
<dbReference type="GO" id="GO:0006629">
    <property type="term" value="P:lipid metabolic process"/>
    <property type="evidence" value="ECO:0007669"/>
    <property type="project" value="InterPro"/>
</dbReference>
<protein>
    <submittedName>
        <fullName evidence="3">Fatty acid desaturase</fullName>
    </submittedName>
</protein>
<evidence type="ECO:0000256" key="1">
    <source>
        <dbReference type="SAM" id="Phobius"/>
    </source>
</evidence>
<evidence type="ECO:0000259" key="2">
    <source>
        <dbReference type="Pfam" id="PF00487"/>
    </source>
</evidence>
<accession>A0A1M7P0A2</accession>
<dbReference type="Gene3D" id="1.20.1070.10">
    <property type="entry name" value="Rhodopsin 7-helix transmembrane proteins"/>
    <property type="match status" value="1"/>
</dbReference>
<dbReference type="OrthoDB" id="9769653at2"/>
<keyword evidence="1" id="KW-0812">Transmembrane</keyword>
<evidence type="ECO:0000313" key="3">
    <source>
        <dbReference type="EMBL" id="SHN09849.1"/>
    </source>
</evidence>
<feature type="transmembrane region" description="Helical" evidence="1">
    <location>
        <begin position="40"/>
        <end position="62"/>
    </location>
</feature>
<feature type="transmembrane region" description="Helical" evidence="1">
    <location>
        <begin position="74"/>
        <end position="91"/>
    </location>
</feature>
<dbReference type="Pfam" id="PF00487">
    <property type="entry name" value="FA_desaturase"/>
    <property type="match status" value="1"/>
</dbReference>
<keyword evidence="1" id="KW-1133">Transmembrane helix</keyword>
<sequence length="311" mass="35384">MVDRKYFIPRPAIYYRDFGFYLVLFVIGMVWGSQATWPTLILPLLLAAAGLHRAGLFCHEIVHIKDASLKPFQYLYTWTVALLVMVPPLRFQVPHLAHHRLGVFGTPEDPQYPLVRNNPIAMTMVLLVIPFIVPFTNLFMTFTAAAGAFSTEQAIDRWAMRKFGFSLSSPLTEEQQAEVSRHARVNLLLLAAVVIFIPGILPFYYAVLVIGWALLTARIPLEHELEQLMETSGRQDQMIDSFTIESPFALIVQPVGFRFHTAHHMYPAVPYHNLPALHEHLKQTVPEYRDSIISLWRAIRGPKRSATASHS</sequence>
<keyword evidence="1" id="KW-0472">Membrane</keyword>
<dbReference type="Proteomes" id="UP000186002">
    <property type="component" value="Unassembled WGS sequence"/>
</dbReference>
<feature type="transmembrane region" description="Helical" evidence="1">
    <location>
        <begin position="187"/>
        <end position="215"/>
    </location>
</feature>
<dbReference type="AlphaFoldDB" id="A0A1M7P0A2"/>
<proteinExistence type="predicted"/>
<dbReference type="RefSeq" id="WP_073015182.1">
    <property type="nucleotide sequence ID" value="NZ_FRBW01000005.1"/>
</dbReference>
<dbReference type="InterPro" id="IPR005804">
    <property type="entry name" value="FA_desaturase_dom"/>
</dbReference>
<feature type="transmembrane region" description="Helical" evidence="1">
    <location>
        <begin position="12"/>
        <end position="34"/>
    </location>
</feature>
<name>A0A1M7P0A2_9HYPH</name>
<reference evidence="3 4" key="1">
    <citation type="submission" date="2016-11" db="EMBL/GenBank/DDBJ databases">
        <authorList>
            <person name="Jaros S."/>
            <person name="Januszkiewicz K."/>
            <person name="Wedrychowicz H."/>
        </authorList>
    </citation>
    <scope>NUCLEOTIDE SEQUENCE [LARGE SCALE GENOMIC DNA]</scope>
    <source>
        <strain evidence="3 4">DSM 22153</strain>
    </source>
</reference>
<dbReference type="STRING" id="735517.SAMN05444272_4080"/>
<feature type="transmembrane region" description="Helical" evidence="1">
    <location>
        <begin position="120"/>
        <end position="140"/>
    </location>
</feature>
<keyword evidence="4" id="KW-1185">Reference proteome</keyword>
<dbReference type="EMBL" id="FRBW01000005">
    <property type="protein sequence ID" value="SHN09849.1"/>
    <property type="molecule type" value="Genomic_DNA"/>
</dbReference>
<gene>
    <name evidence="3" type="ORF">SAMN05444272_4080</name>
</gene>
<evidence type="ECO:0000313" key="4">
    <source>
        <dbReference type="Proteomes" id="UP000186002"/>
    </source>
</evidence>
<organism evidence="3 4">
    <name type="scientific">Roseibium suaedae</name>
    <dbReference type="NCBI Taxonomy" id="735517"/>
    <lineage>
        <taxon>Bacteria</taxon>
        <taxon>Pseudomonadati</taxon>
        <taxon>Pseudomonadota</taxon>
        <taxon>Alphaproteobacteria</taxon>
        <taxon>Hyphomicrobiales</taxon>
        <taxon>Stappiaceae</taxon>
        <taxon>Roseibium</taxon>
    </lineage>
</organism>